<sequence>MLVLKAVRGAGAPLGAAEMLARVVPDLSTAAWHELPTALRGPFPASRPYQEGGIVKFTKARVLTCGVAALDIALSEDVDVHVLQVDAPEITCALARYIEQAFGVTLSRLVITDSTDRSIPVSRGSVPALSTADGIPDTVWRALMEFAAKTYVAASEASRSGGAGAGLTDND</sequence>
<dbReference type="Proteomes" id="UP000436822">
    <property type="component" value="Unassembled WGS sequence"/>
</dbReference>
<dbReference type="EMBL" id="BLJE01000001">
    <property type="protein sequence ID" value="GFE62974.1"/>
    <property type="molecule type" value="Genomic_DNA"/>
</dbReference>
<reference evidence="1 2" key="1">
    <citation type="submission" date="2019-12" db="EMBL/GenBank/DDBJ databases">
        <title>Litoreibacter badius sp. nov., a novel bacteriochlorophyll a-containing bacterium in the genus Litoreibacter.</title>
        <authorList>
            <person name="Kanamuro M."/>
            <person name="Takabe Y."/>
            <person name="Mori K."/>
            <person name="Takaichi S."/>
            <person name="Hanada S."/>
        </authorList>
    </citation>
    <scope>NUCLEOTIDE SEQUENCE [LARGE SCALE GENOMIC DNA]</scope>
    <source>
        <strain evidence="1 2">K6</strain>
    </source>
</reference>
<keyword evidence="2" id="KW-1185">Reference proteome</keyword>
<proteinExistence type="predicted"/>
<dbReference type="AlphaFoldDB" id="A0A6N6JAB9"/>
<name>A0A6N6JAB9_9RHOB</name>
<comment type="caution">
    <text evidence="1">The sequence shown here is derived from an EMBL/GenBank/DDBJ whole genome shotgun (WGS) entry which is preliminary data.</text>
</comment>
<organism evidence="1 2">
    <name type="scientific">Litoreibacter roseus</name>
    <dbReference type="NCBI Taxonomy" id="2601869"/>
    <lineage>
        <taxon>Bacteria</taxon>
        <taxon>Pseudomonadati</taxon>
        <taxon>Pseudomonadota</taxon>
        <taxon>Alphaproteobacteria</taxon>
        <taxon>Rhodobacterales</taxon>
        <taxon>Roseobacteraceae</taxon>
        <taxon>Litoreibacter</taxon>
    </lineage>
</organism>
<evidence type="ECO:0000313" key="1">
    <source>
        <dbReference type="EMBL" id="GFE62974.1"/>
    </source>
</evidence>
<accession>A0A6N6JAB9</accession>
<gene>
    <name evidence="1" type="ORF">KIN_00480</name>
</gene>
<protein>
    <submittedName>
        <fullName evidence="1">Uncharacterized protein</fullName>
    </submittedName>
</protein>
<evidence type="ECO:0000313" key="2">
    <source>
        <dbReference type="Proteomes" id="UP000436822"/>
    </source>
</evidence>